<evidence type="ECO:0000313" key="3">
    <source>
        <dbReference type="EMBL" id="OQP47769.1"/>
    </source>
</evidence>
<name>A0A1V9ENP2_9BACT</name>
<sequence>MSEEKEISRRRRQRKRLFGYRWIVKNLPYFLFLAVLAIVYIANGHYADNTVRNINKVNRDLKELQYEYKFLKSEVMFRSKQSEMAKAVEPLGLKELRVPPAVLVDSTAKNEE</sequence>
<comment type="caution">
    <text evidence="3">The sequence shown here is derived from an EMBL/GenBank/DDBJ whole genome shotgun (WGS) entry which is preliminary data.</text>
</comment>
<dbReference type="Proteomes" id="UP000192610">
    <property type="component" value="Unassembled WGS sequence"/>
</dbReference>
<evidence type="ECO:0008006" key="5">
    <source>
        <dbReference type="Google" id="ProtNLM"/>
    </source>
</evidence>
<feature type="coiled-coil region" evidence="1">
    <location>
        <begin position="47"/>
        <end position="74"/>
    </location>
</feature>
<evidence type="ECO:0000256" key="1">
    <source>
        <dbReference type="SAM" id="Coils"/>
    </source>
</evidence>
<keyword evidence="2" id="KW-0812">Transmembrane</keyword>
<dbReference type="Pfam" id="PF19579">
    <property type="entry name" value="FtsL_2"/>
    <property type="match status" value="1"/>
</dbReference>
<keyword evidence="2" id="KW-1133">Transmembrane helix</keyword>
<evidence type="ECO:0000256" key="2">
    <source>
        <dbReference type="SAM" id="Phobius"/>
    </source>
</evidence>
<keyword evidence="4" id="KW-1185">Reference proteome</keyword>
<evidence type="ECO:0000313" key="4">
    <source>
        <dbReference type="Proteomes" id="UP000192610"/>
    </source>
</evidence>
<dbReference type="OrthoDB" id="981249at2"/>
<gene>
    <name evidence="3" type="ORF">A4H97_30870</name>
</gene>
<dbReference type="RefSeq" id="WP_081200776.1">
    <property type="nucleotide sequence ID" value="NZ_FOCZ01000019.1"/>
</dbReference>
<keyword evidence="2" id="KW-0472">Membrane</keyword>
<feature type="transmembrane region" description="Helical" evidence="2">
    <location>
        <begin position="20"/>
        <end position="42"/>
    </location>
</feature>
<dbReference type="STRING" id="354355.SAMN05660816_06331"/>
<reference evidence="4" key="1">
    <citation type="submission" date="2016-04" db="EMBL/GenBank/DDBJ databases">
        <authorList>
            <person name="Chen L."/>
            <person name="Zhuang W."/>
            <person name="Wang G."/>
        </authorList>
    </citation>
    <scope>NUCLEOTIDE SEQUENCE [LARGE SCALE GENOMIC DNA]</scope>
    <source>
        <strain evidence="4">17621</strain>
    </source>
</reference>
<accession>A0A1V9ENP2</accession>
<dbReference type="EMBL" id="LVXG01000022">
    <property type="protein sequence ID" value="OQP47769.1"/>
    <property type="molecule type" value="Genomic_DNA"/>
</dbReference>
<dbReference type="AlphaFoldDB" id="A0A1V9ENP2"/>
<dbReference type="InterPro" id="IPR045755">
    <property type="entry name" value="FtsL-like"/>
</dbReference>
<protein>
    <recommendedName>
        <fullName evidence="5">S-adenosyl-methyltransferase</fullName>
    </recommendedName>
</protein>
<keyword evidence="1" id="KW-0175">Coiled coil</keyword>
<proteinExistence type="predicted"/>
<organism evidence="3 4">
    <name type="scientific">Niastella yeongjuensis</name>
    <dbReference type="NCBI Taxonomy" id="354355"/>
    <lineage>
        <taxon>Bacteria</taxon>
        <taxon>Pseudomonadati</taxon>
        <taxon>Bacteroidota</taxon>
        <taxon>Chitinophagia</taxon>
        <taxon>Chitinophagales</taxon>
        <taxon>Chitinophagaceae</taxon>
        <taxon>Niastella</taxon>
    </lineage>
</organism>